<dbReference type="AlphaFoldDB" id="A0A7Y8ALK4"/>
<gene>
    <name evidence="1" type="ORF">HX787_10895</name>
</gene>
<dbReference type="Proteomes" id="UP000549134">
    <property type="component" value="Unassembled WGS sequence"/>
</dbReference>
<proteinExistence type="predicted"/>
<name>A0A7Y8ALK4_PSETO</name>
<protein>
    <submittedName>
        <fullName evidence="1">Uncharacterized protein</fullName>
    </submittedName>
</protein>
<organism evidence="1 2">
    <name type="scientific">Pseudomonas tolaasii</name>
    <dbReference type="NCBI Taxonomy" id="29442"/>
    <lineage>
        <taxon>Bacteria</taxon>
        <taxon>Pseudomonadati</taxon>
        <taxon>Pseudomonadota</taxon>
        <taxon>Gammaproteobacteria</taxon>
        <taxon>Pseudomonadales</taxon>
        <taxon>Pseudomonadaceae</taxon>
        <taxon>Pseudomonas</taxon>
    </lineage>
</organism>
<evidence type="ECO:0000313" key="2">
    <source>
        <dbReference type="Proteomes" id="UP000549134"/>
    </source>
</evidence>
<dbReference type="EMBL" id="JACAQK010000007">
    <property type="protein sequence ID" value="NWD36356.1"/>
    <property type="molecule type" value="Genomic_DNA"/>
</dbReference>
<comment type="caution">
    <text evidence="1">The sequence shown here is derived from an EMBL/GenBank/DDBJ whole genome shotgun (WGS) entry which is preliminary data.</text>
</comment>
<sequence length="96" mass="10490">MEIDWALSRTILSGLNDLVPGTRQDIDSGGLYNELKARGVKFGLTAHYLLTVDYLVKAGYIDAAGSVGEEDGFPHPHYLMNGLTQSGKEKLKSLHN</sequence>
<accession>A0A7Y8ALK4</accession>
<reference evidence="1 2" key="1">
    <citation type="submission" date="2020-04" db="EMBL/GenBank/DDBJ databases">
        <title>Molecular characterization of pseudomonads from Agaricus bisporus reveal novel blotch 2 pathogens in Western Europe.</title>
        <authorList>
            <person name="Taparia T."/>
            <person name="Krijger M."/>
            <person name="Haynes E."/>
            <person name="Elpinstone J.G."/>
            <person name="Noble R."/>
            <person name="Van Der Wolf J."/>
        </authorList>
    </citation>
    <scope>NUCLEOTIDE SEQUENCE [LARGE SCALE GENOMIC DNA]</scope>
    <source>
        <strain evidence="1 2">IPO3746</strain>
    </source>
</reference>
<dbReference type="GeneID" id="55847243"/>
<evidence type="ECO:0000313" key="1">
    <source>
        <dbReference type="EMBL" id="NWD36356.1"/>
    </source>
</evidence>
<dbReference type="RefSeq" id="WP_080519857.1">
    <property type="nucleotide sequence ID" value="NZ_CP020369.1"/>
</dbReference>